<evidence type="ECO:0000256" key="4">
    <source>
        <dbReference type="SAM" id="SignalP"/>
    </source>
</evidence>
<dbReference type="RefSeq" id="WP_172275144.1">
    <property type="nucleotide sequence ID" value="NZ_CASGMU010000003.1"/>
</dbReference>
<dbReference type="InterPro" id="IPR044925">
    <property type="entry name" value="His-Me_finger_sf"/>
</dbReference>
<keyword evidence="3" id="KW-0378">Hydrolase</keyword>
<dbReference type="InterPro" id="IPR007346">
    <property type="entry name" value="Endonuclease-I"/>
</dbReference>
<evidence type="ECO:0000256" key="1">
    <source>
        <dbReference type="ARBA" id="ARBA00006429"/>
    </source>
</evidence>
<reference evidence="5 6" key="1">
    <citation type="submission" date="2020-05" db="EMBL/GenBank/DDBJ databases">
        <title>Distinct polysaccharide utilization as determinants for interspecies competition between intestinal Prevotella spp.</title>
        <authorList>
            <person name="Galvez E.J.C."/>
            <person name="Iljazovic A."/>
            <person name="Strowig T."/>
        </authorList>
    </citation>
    <scope>NUCLEOTIDE SEQUENCE [LARGE SCALE GENOMIC DNA]</scope>
    <source>
        <strain evidence="5 6">PMUR</strain>
    </source>
</reference>
<dbReference type="Proteomes" id="UP000714420">
    <property type="component" value="Unassembled WGS sequence"/>
</dbReference>
<comment type="caution">
    <text evidence="5">The sequence shown here is derived from an EMBL/GenBank/DDBJ whole genome shotgun (WGS) entry which is preliminary data.</text>
</comment>
<evidence type="ECO:0000256" key="3">
    <source>
        <dbReference type="ARBA" id="ARBA00022801"/>
    </source>
</evidence>
<dbReference type="Pfam" id="PF04231">
    <property type="entry name" value="Endonuclease_1"/>
    <property type="match status" value="1"/>
</dbReference>
<evidence type="ECO:0000313" key="5">
    <source>
        <dbReference type="EMBL" id="NPD91797.1"/>
    </source>
</evidence>
<comment type="similarity">
    <text evidence="1">Belongs to the EndA/NucM nuclease family.</text>
</comment>
<accession>A0ABX2ANH5</accession>
<protein>
    <submittedName>
        <fullName evidence="5">Ribonuclease</fullName>
    </submittedName>
</protein>
<gene>
    <name evidence="5" type="ORF">HPS56_05435</name>
</gene>
<keyword evidence="6" id="KW-1185">Reference proteome</keyword>
<feature type="signal peptide" evidence="4">
    <location>
        <begin position="1"/>
        <end position="23"/>
    </location>
</feature>
<feature type="chain" id="PRO_5046993994" evidence="4">
    <location>
        <begin position="24"/>
        <end position="505"/>
    </location>
</feature>
<evidence type="ECO:0000256" key="2">
    <source>
        <dbReference type="ARBA" id="ARBA00022722"/>
    </source>
</evidence>
<dbReference type="PANTHER" id="PTHR33607:SF2">
    <property type="entry name" value="ENDONUCLEASE-1"/>
    <property type="match status" value="1"/>
</dbReference>
<evidence type="ECO:0000313" key="6">
    <source>
        <dbReference type="Proteomes" id="UP000714420"/>
    </source>
</evidence>
<keyword evidence="4" id="KW-0732">Signal</keyword>
<dbReference type="SUPFAM" id="SSF54060">
    <property type="entry name" value="His-Me finger endonucleases"/>
    <property type="match status" value="1"/>
</dbReference>
<proteinExistence type="inferred from homology"/>
<organism evidence="5 6">
    <name type="scientific">Xylanibacter muris</name>
    <dbReference type="NCBI Taxonomy" id="2736290"/>
    <lineage>
        <taxon>Bacteria</taxon>
        <taxon>Pseudomonadati</taxon>
        <taxon>Bacteroidota</taxon>
        <taxon>Bacteroidia</taxon>
        <taxon>Bacteroidales</taxon>
        <taxon>Prevotellaceae</taxon>
        <taxon>Xylanibacter</taxon>
    </lineage>
</organism>
<sequence length="505" mass="56758">MKKSYLKALLTTAFTITSASGMAQIPEGYYSSLKGKKGAELKTAIHNIIKNAKVLDYGSGQNHTWWGFYVTDMDDDGYVIDRYSNIKTMFGNRGSAADGKNIEHSFPKSWWGGSTRQAYKDLFNLMPSDSKANSSKSNYGMGVVKGNPSYDNGCIKVGNGTEGFRVWQPNNRWKGDFARGYMYMATAYQDYTWENAEALHSLQQGSYPTLKKWAYELYIKWAKEDFVDEVEIKRNNEVYKIQGNRNPYIDFPNLMEYVWGDSVDYAFDPATTMKSSDYNGGSGETPDEPTEKTVYSYRFTAENGNCTSETQIQPSTVDEVWTRSTSYGWTATSYNGSTKKRSEADATLYTPEIDLTNMQSATMNIEHAVNFASPNTPAQILSITVSYNGTKTELDGDIWPDGKSWTFRKVEDIDLSSFCGQKVKIGFRYTSTSSVACTWEIRSMTVKGITKGTGIESAEQDIDMSKPYETYSLDGKKLDNGSPYKGIVIIRQDGKNKKAVMNNRQ</sequence>
<dbReference type="EMBL" id="JABKKF010000004">
    <property type="protein sequence ID" value="NPD91797.1"/>
    <property type="molecule type" value="Genomic_DNA"/>
</dbReference>
<name>A0ABX2ANH5_9BACT</name>
<dbReference type="PANTHER" id="PTHR33607">
    <property type="entry name" value="ENDONUCLEASE-1"/>
    <property type="match status" value="1"/>
</dbReference>
<keyword evidence="2" id="KW-0540">Nuclease</keyword>